<reference evidence="2" key="1">
    <citation type="submission" date="2016-12" db="EMBL/GenBank/DDBJ databases">
        <title>The genomes of Aspergillus section Nigri reveals drivers in fungal speciation.</title>
        <authorList>
            <consortium name="DOE Joint Genome Institute"/>
            <person name="Vesth T.C."/>
            <person name="Nybo J."/>
            <person name="Theobald S."/>
            <person name="Brandl J."/>
            <person name="Frisvad J.C."/>
            <person name="Nielsen K.F."/>
            <person name="Lyhne E.K."/>
            <person name="Kogle M.E."/>
            <person name="Kuo A."/>
            <person name="Riley R."/>
            <person name="Clum A."/>
            <person name="Nolan M."/>
            <person name="Lipzen A."/>
            <person name="Salamov A."/>
            <person name="Henrissat B."/>
            <person name="Wiebenga A."/>
            <person name="De Vries R.P."/>
            <person name="Grigoriev I.V."/>
            <person name="Mortensen U.H."/>
            <person name="Andersen M.R."/>
            <person name="Baker S.E."/>
        </authorList>
    </citation>
    <scope>NUCLEOTIDE SEQUENCE [LARGE SCALE GENOMIC DNA]</scope>
    <source>
        <strain evidence="2">CBS 115656</strain>
    </source>
</reference>
<name>A0A318YIQ5_ASPNB</name>
<dbReference type="EMBL" id="KZ821533">
    <property type="protein sequence ID" value="PYH28208.1"/>
    <property type="molecule type" value="Genomic_DNA"/>
</dbReference>
<evidence type="ECO:0000256" key="1">
    <source>
        <dbReference type="SAM" id="MobiDB-lite"/>
    </source>
</evidence>
<keyword evidence="3" id="KW-1185">Reference proteome</keyword>
<feature type="region of interest" description="Disordered" evidence="1">
    <location>
        <begin position="203"/>
        <end position="240"/>
    </location>
</feature>
<feature type="compositionally biased region" description="Basic residues" evidence="1">
    <location>
        <begin position="93"/>
        <end position="108"/>
    </location>
</feature>
<feature type="compositionally biased region" description="Low complexity" evidence="1">
    <location>
        <begin position="203"/>
        <end position="217"/>
    </location>
</feature>
<evidence type="ECO:0000313" key="3">
    <source>
        <dbReference type="Proteomes" id="UP000247647"/>
    </source>
</evidence>
<dbReference type="OrthoDB" id="4510860at2759"/>
<dbReference type="AlphaFoldDB" id="A0A318YIQ5"/>
<dbReference type="RefSeq" id="XP_025473686.1">
    <property type="nucleotide sequence ID" value="XM_025624984.1"/>
</dbReference>
<gene>
    <name evidence="2" type="ORF">BO87DRAFT_392102</name>
</gene>
<evidence type="ECO:0000313" key="2">
    <source>
        <dbReference type="EMBL" id="PYH28208.1"/>
    </source>
</evidence>
<sequence>MNVEEQPSILPEKVTEKTADEILKGGKKVVLQLLHFSDQDWIDWLTSDLIRPYWIDLWTDCLLNKNQTKQGVGLAVVQEAIIKGESHGEKQYNKRKAQNKPKTRAAKRRQQEEADEPEADEPEETSPSPSRSPSTSPRRAEQKPWMEEALSKTKKIVLSHESSTFNIAEPFWRFIKITAALMRSKPKSVQEAEDMVILADSAGTGTTKTSTTETGTAETDHSKGKSSRRKRAKKKKPKADLSKLLENNIFNSNFYETAENLE</sequence>
<protein>
    <submittedName>
        <fullName evidence="2">Uncharacterized protein</fullName>
    </submittedName>
</protein>
<accession>A0A318YIQ5</accession>
<feature type="compositionally biased region" description="Basic residues" evidence="1">
    <location>
        <begin position="224"/>
        <end position="237"/>
    </location>
</feature>
<feature type="compositionally biased region" description="Acidic residues" evidence="1">
    <location>
        <begin position="113"/>
        <end position="124"/>
    </location>
</feature>
<proteinExistence type="predicted"/>
<organism evidence="2 3">
    <name type="scientific">Aspergillus neoniger (strain CBS 115656)</name>
    <dbReference type="NCBI Taxonomy" id="1448310"/>
    <lineage>
        <taxon>Eukaryota</taxon>
        <taxon>Fungi</taxon>
        <taxon>Dikarya</taxon>
        <taxon>Ascomycota</taxon>
        <taxon>Pezizomycotina</taxon>
        <taxon>Eurotiomycetes</taxon>
        <taxon>Eurotiomycetidae</taxon>
        <taxon>Eurotiales</taxon>
        <taxon>Aspergillaceae</taxon>
        <taxon>Aspergillus</taxon>
        <taxon>Aspergillus subgen. Circumdati</taxon>
    </lineage>
</organism>
<dbReference type="GeneID" id="37127440"/>
<feature type="compositionally biased region" description="Low complexity" evidence="1">
    <location>
        <begin position="125"/>
        <end position="137"/>
    </location>
</feature>
<feature type="region of interest" description="Disordered" evidence="1">
    <location>
        <begin position="88"/>
        <end position="146"/>
    </location>
</feature>
<dbReference type="Proteomes" id="UP000247647">
    <property type="component" value="Unassembled WGS sequence"/>
</dbReference>